<proteinExistence type="predicted"/>
<organism evidence="1 2">
    <name type="scientific">Dendrothele bispora (strain CBS 962.96)</name>
    <dbReference type="NCBI Taxonomy" id="1314807"/>
    <lineage>
        <taxon>Eukaryota</taxon>
        <taxon>Fungi</taxon>
        <taxon>Dikarya</taxon>
        <taxon>Basidiomycota</taxon>
        <taxon>Agaricomycotina</taxon>
        <taxon>Agaricomycetes</taxon>
        <taxon>Agaricomycetidae</taxon>
        <taxon>Agaricales</taxon>
        <taxon>Agaricales incertae sedis</taxon>
        <taxon>Dendrothele</taxon>
    </lineage>
</organism>
<reference evidence="1 2" key="1">
    <citation type="journal article" date="2019" name="Nat. Ecol. Evol.">
        <title>Megaphylogeny resolves global patterns of mushroom evolution.</title>
        <authorList>
            <person name="Varga T."/>
            <person name="Krizsan K."/>
            <person name="Foldi C."/>
            <person name="Dima B."/>
            <person name="Sanchez-Garcia M."/>
            <person name="Sanchez-Ramirez S."/>
            <person name="Szollosi G.J."/>
            <person name="Szarkandi J.G."/>
            <person name="Papp V."/>
            <person name="Albert L."/>
            <person name="Andreopoulos W."/>
            <person name="Angelini C."/>
            <person name="Antonin V."/>
            <person name="Barry K.W."/>
            <person name="Bougher N.L."/>
            <person name="Buchanan P."/>
            <person name="Buyck B."/>
            <person name="Bense V."/>
            <person name="Catcheside P."/>
            <person name="Chovatia M."/>
            <person name="Cooper J."/>
            <person name="Damon W."/>
            <person name="Desjardin D."/>
            <person name="Finy P."/>
            <person name="Geml J."/>
            <person name="Haridas S."/>
            <person name="Hughes K."/>
            <person name="Justo A."/>
            <person name="Karasinski D."/>
            <person name="Kautmanova I."/>
            <person name="Kiss B."/>
            <person name="Kocsube S."/>
            <person name="Kotiranta H."/>
            <person name="LaButti K.M."/>
            <person name="Lechner B.E."/>
            <person name="Liimatainen K."/>
            <person name="Lipzen A."/>
            <person name="Lukacs Z."/>
            <person name="Mihaltcheva S."/>
            <person name="Morgado L.N."/>
            <person name="Niskanen T."/>
            <person name="Noordeloos M.E."/>
            <person name="Ohm R.A."/>
            <person name="Ortiz-Santana B."/>
            <person name="Ovrebo C."/>
            <person name="Racz N."/>
            <person name="Riley R."/>
            <person name="Savchenko A."/>
            <person name="Shiryaev A."/>
            <person name="Soop K."/>
            <person name="Spirin V."/>
            <person name="Szebenyi C."/>
            <person name="Tomsovsky M."/>
            <person name="Tulloss R.E."/>
            <person name="Uehling J."/>
            <person name="Grigoriev I.V."/>
            <person name="Vagvolgyi C."/>
            <person name="Papp T."/>
            <person name="Martin F.M."/>
            <person name="Miettinen O."/>
            <person name="Hibbett D.S."/>
            <person name="Nagy L.G."/>
        </authorList>
    </citation>
    <scope>NUCLEOTIDE SEQUENCE [LARGE SCALE GENOMIC DNA]</scope>
    <source>
        <strain evidence="1 2">CBS 962.96</strain>
    </source>
</reference>
<dbReference type="OrthoDB" id="107110at2759"/>
<evidence type="ECO:0000313" key="2">
    <source>
        <dbReference type="Proteomes" id="UP000297245"/>
    </source>
</evidence>
<name>A0A4S8LRK1_DENBC</name>
<accession>A0A4S8LRK1</accession>
<protein>
    <submittedName>
        <fullName evidence="1">Uncharacterized protein</fullName>
    </submittedName>
</protein>
<dbReference type="AlphaFoldDB" id="A0A4S8LRK1"/>
<sequence>MAALFEGQTSTAESFYESCIRIFTALFKRLETEFTRRIQACNSESHGRLPREDYVKMVCGWNQEFTMDMSVGNQKRKEFFDSVKALYNELETSQLSSVLSLTNAYKALRELLGRFASDGDSPMLVIALDEVSKLTEWRGGGPNRWLPSHILGQVIKLYSDSDNVKPAIWVLFSSTNVRVTHFTAPAPICKLKLTLSGHQPDQVQQILLNES</sequence>
<gene>
    <name evidence="1" type="ORF">K435DRAFT_217057</name>
</gene>
<dbReference type="EMBL" id="ML179287">
    <property type="protein sequence ID" value="THU92122.1"/>
    <property type="molecule type" value="Genomic_DNA"/>
</dbReference>
<evidence type="ECO:0000313" key="1">
    <source>
        <dbReference type="EMBL" id="THU92122.1"/>
    </source>
</evidence>
<dbReference type="Proteomes" id="UP000297245">
    <property type="component" value="Unassembled WGS sequence"/>
</dbReference>
<keyword evidence="2" id="KW-1185">Reference proteome</keyword>